<dbReference type="InterPro" id="IPR037523">
    <property type="entry name" value="VOC_core"/>
</dbReference>
<name>A0A2S6AEG3_9NOCA</name>
<dbReference type="RefSeq" id="WP_104379372.1">
    <property type="nucleotide sequence ID" value="NZ_PSZC01000037.1"/>
</dbReference>
<proteinExistence type="predicted"/>
<dbReference type="PROSITE" id="PS51819">
    <property type="entry name" value="VOC"/>
    <property type="match status" value="1"/>
</dbReference>
<dbReference type="Pfam" id="PF00903">
    <property type="entry name" value="Glyoxalase"/>
    <property type="match status" value="1"/>
</dbReference>
<feature type="domain" description="VOC" evidence="1">
    <location>
        <begin position="4"/>
        <end position="124"/>
    </location>
</feature>
<dbReference type="InterPro" id="IPR029068">
    <property type="entry name" value="Glyas_Bleomycin-R_OHBP_Dase"/>
</dbReference>
<comment type="caution">
    <text evidence="2">The sequence shown here is derived from an EMBL/GenBank/DDBJ whole genome shotgun (WGS) entry which is preliminary data.</text>
</comment>
<dbReference type="Proteomes" id="UP000239874">
    <property type="component" value="Unassembled WGS sequence"/>
</dbReference>
<sequence>MNITASAVSLNVPDPDASANFLGTHFGFTVDMSADGFISLTRPDAGFHVIFLRTGLDTFEPARIAGAAGQGLLIVFTVDEIDAEYERVRAEGVEIVTPIETEPWGERYFQTVDPNGIIIQLVQWVGDPGTYDAGATGS</sequence>
<accession>A0A2S6AEG3</accession>
<dbReference type="Gene3D" id="3.10.180.10">
    <property type="entry name" value="2,3-Dihydroxybiphenyl 1,2-Dioxygenase, domain 1"/>
    <property type="match status" value="1"/>
</dbReference>
<dbReference type="SUPFAM" id="SSF54593">
    <property type="entry name" value="Glyoxalase/Bleomycin resistance protein/Dihydroxybiphenyl dioxygenase"/>
    <property type="match status" value="1"/>
</dbReference>
<protein>
    <submittedName>
        <fullName evidence="2">Glyoxalase</fullName>
    </submittedName>
</protein>
<reference evidence="2 3" key="1">
    <citation type="submission" date="2018-02" db="EMBL/GenBank/DDBJ databases">
        <title>8 Nocardia nova and 1 Nocardia cyriacigeorgica strain used for evolution to TMP-SMX.</title>
        <authorList>
            <person name="Mehta H."/>
            <person name="Weng J."/>
            <person name="Shamoo Y."/>
        </authorList>
    </citation>
    <scope>NUCLEOTIDE SEQUENCE [LARGE SCALE GENOMIC DNA]</scope>
    <source>
        <strain evidence="2 3">MDA3139</strain>
    </source>
</reference>
<gene>
    <name evidence="2" type="ORF">C5E45_32280</name>
</gene>
<dbReference type="OrthoDB" id="9798201at2"/>
<organism evidence="2 3">
    <name type="scientific">Nocardia nova</name>
    <dbReference type="NCBI Taxonomy" id="37330"/>
    <lineage>
        <taxon>Bacteria</taxon>
        <taxon>Bacillati</taxon>
        <taxon>Actinomycetota</taxon>
        <taxon>Actinomycetes</taxon>
        <taxon>Mycobacteriales</taxon>
        <taxon>Nocardiaceae</taxon>
        <taxon>Nocardia</taxon>
    </lineage>
</organism>
<evidence type="ECO:0000259" key="1">
    <source>
        <dbReference type="PROSITE" id="PS51819"/>
    </source>
</evidence>
<dbReference type="EMBL" id="PSZC01000037">
    <property type="protein sequence ID" value="PPJ32756.1"/>
    <property type="molecule type" value="Genomic_DNA"/>
</dbReference>
<evidence type="ECO:0000313" key="3">
    <source>
        <dbReference type="Proteomes" id="UP000239874"/>
    </source>
</evidence>
<dbReference type="AlphaFoldDB" id="A0A2S6AEG3"/>
<evidence type="ECO:0000313" key="2">
    <source>
        <dbReference type="EMBL" id="PPJ32756.1"/>
    </source>
</evidence>
<dbReference type="InterPro" id="IPR004360">
    <property type="entry name" value="Glyas_Fos-R_dOase_dom"/>
</dbReference>